<dbReference type="EMBL" id="JAMZNK010000003">
    <property type="protein sequence ID" value="MDA6068479.1"/>
    <property type="molecule type" value="Genomic_DNA"/>
</dbReference>
<dbReference type="Gene3D" id="2.60.40.10">
    <property type="entry name" value="Immunoglobulins"/>
    <property type="match status" value="1"/>
</dbReference>
<proteinExistence type="predicted"/>
<dbReference type="RefSeq" id="WP_271334355.1">
    <property type="nucleotide sequence ID" value="NZ_JAMZNK010000003.1"/>
</dbReference>
<dbReference type="Pfam" id="PF13585">
    <property type="entry name" value="CHU_C"/>
    <property type="match status" value="1"/>
</dbReference>
<gene>
    <name evidence="1" type="ORF">NJT12_02480</name>
</gene>
<dbReference type="InterPro" id="IPR013783">
    <property type="entry name" value="Ig-like_fold"/>
</dbReference>
<organism evidence="1 2">
    <name type="scientific">Flavobacterium azizsancarii</name>
    <dbReference type="NCBI Taxonomy" id="2961580"/>
    <lineage>
        <taxon>Bacteria</taxon>
        <taxon>Pseudomonadati</taxon>
        <taxon>Bacteroidota</taxon>
        <taxon>Flavobacteriia</taxon>
        <taxon>Flavobacteriales</taxon>
        <taxon>Flavobacteriaceae</taxon>
        <taxon>Flavobacterium</taxon>
    </lineage>
</organism>
<dbReference type="Proteomes" id="UP001212170">
    <property type="component" value="Unassembled WGS sequence"/>
</dbReference>
<protein>
    <submittedName>
        <fullName evidence="1">T9SS type B sorting domain-containing protein</fullName>
    </submittedName>
</protein>
<accession>A0ABT4W7F8</accession>
<evidence type="ECO:0000313" key="1">
    <source>
        <dbReference type="EMBL" id="MDA6068479.1"/>
    </source>
</evidence>
<comment type="caution">
    <text evidence="1">The sequence shown here is derived from an EMBL/GenBank/DDBJ whole genome shotgun (WGS) entry which is preliminary data.</text>
</comment>
<name>A0ABT4W7F8_9FLAO</name>
<dbReference type="NCBIfam" id="TIGR04131">
    <property type="entry name" value="Bac_Flav_CTERM"/>
    <property type="match status" value="1"/>
</dbReference>
<dbReference type="InterPro" id="IPR026341">
    <property type="entry name" value="T9SS_type_B"/>
</dbReference>
<reference evidence="1 2" key="1">
    <citation type="journal article" date="2023" name="Chemosphere">
        <title>Whole genome analysis of Flavobacterium aziz-sancarii sp. nov., isolated from Ardley Island (Antarctica), revealed a rich resistome and bioremediation potential.</title>
        <authorList>
            <person name="Otur C."/>
            <person name="Okay S."/>
            <person name="Kurt-Kizildogan A."/>
        </authorList>
    </citation>
    <scope>NUCLEOTIDE SEQUENCE [LARGE SCALE GENOMIC DNA]</scope>
    <source>
        <strain evidence="1 2">AC</strain>
    </source>
</reference>
<keyword evidence="2" id="KW-1185">Reference proteome</keyword>
<sequence>MGPFKLSFFLFFISIHFYAQNDCTDAITVCGNSGFQGLSVSGYGNVNEFSFSNSCMQRENNSIWLKLSIKTAGTLGFILKPDSTNLNEDFDFIIFGPNATCNALGNVLRCSSTNPLEAQLSNNYTGMTGTATDISQGPGQNGNGYVKWINVNPGESYFLVIDRPIGTSNFSLDWLGTATFNTPPDLNVLNHTALNMEDADISGTENQSLTFDLTKNNATIIGGQSDVKVTFHLSSNDAITNLNPIANPTQYKNIQNTQIIFTRITNTITNCYNWTSFTIKVSDKVIFPKNKYETCDENDANGKDGKTKIDLNKVTAAIFDNKNVSNLTINYYFSENDAKNNTNPILNNFINNIPFEQSLFIAAFSEKLSRSIQEIKLIINPLPDIINYTLVQCETGISPKGLSLFNLNEANSAFNTSPDVTTTYHISNEDALDNKNPLNATYTNISNPQTIFARNTNQNTTCATINNLTLKVNAISETVYSLDPACDDDGTEDGLYSFDLTKSNIPIPASQTLKYYSNENDALLELNPIQNPASYHNETPYNQDVFARIEEGNDCYAISKIRLEVNRLPNLKTNTTTNVCEDNPAYSTILEAGLLDSTTSSSDFTYQWKKDGVEIPNKITSSLEVNKTGIYEVTVRNKSNCTKTRTTEVTASNLAKILSIDIEDLMMGDSNKITINIVGKGDYVYSLDTPNGPYQESNVFENITSGIHEVYVNDKKNCGTTNKIVAVIGAPKFFTPNNDGYNDYWNISGLTATNKNATIYIYDRFGKLLKQIRPLDPGWDGLFTGNPLPADDYWYTLKLEDNREVKGHFSLKR</sequence>
<evidence type="ECO:0000313" key="2">
    <source>
        <dbReference type="Proteomes" id="UP001212170"/>
    </source>
</evidence>